<evidence type="ECO:0000313" key="3">
    <source>
        <dbReference type="Proteomes" id="UP000010988"/>
    </source>
</evidence>
<dbReference type="InterPro" id="IPR002035">
    <property type="entry name" value="VWF_A"/>
</dbReference>
<name>L7KMY6_9ACTN</name>
<keyword evidence="3" id="KW-1185">Reference proteome</keyword>
<dbReference type="OrthoDB" id="186919at2"/>
<accession>L7KMY6</accession>
<dbReference type="STRING" id="1220583.GOACH_11_01240"/>
<sequence>MKFSTALDVDVVAHESADEVSVLIELEAPEAPTTERAPSALQIVLDRSGSMSGPPLEGAKKALAGVISRLDPHDVFGVVTFDNEAQVAVPAGLLADKERAADLVESIVSGGSTDLSSGYLRGLQELRRAAKQVGISGGTVLVISDGHVNSGISDVDEFASLTAKAAADGIVTSTLGYGRGYDETLLAAIARSGNGNHVFAEDPDAAGAAIGGEVDGLLSKAVQAVTLTVRFIPQVQVSLYNDLPAHQVADGEVSIELGDLYGSEARKLLLKLAVDGMSGLGVSQIAELELRYVESATLTEHTVTLPVTVNVVPGDEADGRIADPRVQSEKLYQEGQAAKLHASEAYERGDLDAGSSYLQASRDSLISSALLAAPAERSAIDDELSLIEELGTVGAAGDAGYVSKMTRDSYHLGNRKRGRRG</sequence>
<dbReference type="RefSeq" id="WP_005175383.1">
    <property type="nucleotide sequence ID" value="NZ_BANR01000011.1"/>
</dbReference>
<dbReference type="Proteomes" id="UP000010988">
    <property type="component" value="Unassembled WGS sequence"/>
</dbReference>
<reference evidence="2 3" key="1">
    <citation type="submission" date="2012-12" db="EMBL/GenBank/DDBJ databases">
        <title>Whole genome shotgun sequence of Gordonia aichiensis NBRC 108223.</title>
        <authorList>
            <person name="Isaki-Nakamura S."/>
            <person name="Hosoyama A."/>
            <person name="Tsuchikane K."/>
            <person name="Ando Y."/>
            <person name="Baba S."/>
            <person name="Ohji S."/>
            <person name="Hamada M."/>
            <person name="Tamura T."/>
            <person name="Yamazoe A."/>
            <person name="Yamazaki S."/>
            <person name="Fujita N."/>
        </authorList>
    </citation>
    <scope>NUCLEOTIDE SEQUENCE [LARGE SCALE GENOMIC DNA]</scope>
    <source>
        <strain evidence="2 3">NBRC 108223</strain>
    </source>
</reference>
<dbReference type="AlphaFoldDB" id="L7KMY6"/>
<dbReference type="InterPro" id="IPR051266">
    <property type="entry name" value="CLCR"/>
</dbReference>
<comment type="caution">
    <text evidence="2">The sequence shown here is derived from an EMBL/GenBank/DDBJ whole genome shotgun (WGS) entry which is preliminary data.</text>
</comment>
<dbReference type="eggNOG" id="COG2304">
    <property type="taxonomic scope" value="Bacteria"/>
</dbReference>
<proteinExistence type="predicted"/>
<protein>
    <recommendedName>
        <fullName evidence="1">VWFA domain-containing protein</fullName>
    </recommendedName>
</protein>
<dbReference type="PANTHER" id="PTHR10579:SF43">
    <property type="entry name" value="ZINC FINGER (C3HC4-TYPE RING FINGER) FAMILY PROTEIN"/>
    <property type="match status" value="1"/>
</dbReference>
<dbReference type="Gene3D" id="3.40.50.410">
    <property type="entry name" value="von Willebrand factor, type A domain"/>
    <property type="match status" value="1"/>
</dbReference>
<feature type="domain" description="VWFA" evidence="1">
    <location>
        <begin position="40"/>
        <end position="225"/>
    </location>
</feature>
<evidence type="ECO:0000259" key="1">
    <source>
        <dbReference type="PROSITE" id="PS50234"/>
    </source>
</evidence>
<dbReference type="PANTHER" id="PTHR10579">
    <property type="entry name" value="CALCIUM-ACTIVATED CHLORIDE CHANNEL REGULATOR"/>
    <property type="match status" value="1"/>
</dbReference>
<dbReference type="Pfam" id="PF00092">
    <property type="entry name" value="VWA"/>
    <property type="match status" value="1"/>
</dbReference>
<gene>
    <name evidence="2" type="ORF">GOACH_11_01240</name>
</gene>
<dbReference type="PROSITE" id="PS50234">
    <property type="entry name" value="VWFA"/>
    <property type="match status" value="1"/>
</dbReference>
<organism evidence="2 3">
    <name type="scientific">Gordonia aichiensis NBRC 108223</name>
    <dbReference type="NCBI Taxonomy" id="1220583"/>
    <lineage>
        <taxon>Bacteria</taxon>
        <taxon>Bacillati</taxon>
        <taxon>Actinomycetota</taxon>
        <taxon>Actinomycetes</taxon>
        <taxon>Mycobacteriales</taxon>
        <taxon>Gordoniaceae</taxon>
        <taxon>Gordonia</taxon>
    </lineage>
</organism>
<dbReference type="InterPro" id="IPR036465">
    <property type="entry name" value="vWFA_dom_sf"/>
</dbReference>
<dbReference type="SMART" id="SM00327">
    <property type="entry name" value="VWA"/>
    <property type="match status" value="1"/>
</dbReference>
<evidence type="ECO:0000313" key="2">
    <source>
        <dbReference type="EMBL" id="GAC49327.1"/>
    </source>
</evidence>
<dbReference type="EMBL" id="BANR01000011">
    <property type="protein sequence ID" value="GAC49327.1"/>
    <property type="molecule type" value="Genomic_DNA"/>
</dbReference>
<dbReference type="SUPFAM" id="SSF53300">
    <property type="entry name" value="vWA-like"/>
    <property type="match status" value="1"/>
</dbReference>